<feature type="transmembrane region" description="Helical" evidence="3">
    <location>
        <begin position="247"/>
        <end position="267"/>
    </location>
</feature>
<dbReference type="AlphaFoldDB" id="A0A5J5E314"/>
<dbReference type="Proteomes" id="UP000345527">
    <property type="component" value="Unassembled WGS sequence"/>
</dbReference>
<evidence type="ECO:0000313" key="5">
    <source>
        <dbReference type="EMBL" id="KAA8821917.1"/>
    </source>
</evidence>
<evidence type="ECO:0000313" key="7">
    <source>
        <dbReference type="Proteomes" id="UP000345527"/>
    </source>
</evidence>
<evidence type="ECO:0000313" key="6">
    <source>
        <dbReference type="EMBL" id="KAA8823292.1"/>
    </source>
</evidence>
<dbReference type="InterPro" id="IPR031989">
    <property type="entry name" value="DUF5067"/>
</dbReference>
<feature type="compositionally biased region" description="Low complexity" evidence="2">
    <location>
        <begin position="145"/>
        <end position="163"/>
    </location>
</feature>
<dbReference type="Proteomes" id="UP000374630">
    <property type="component" value="Unassembled WGS sequence"/>
</dbReference>
<name>A0A5J5E314_9BIFI</name>
<evidence type="ECO:0000259" key="4">
    <source>
        <dbReference type="Pfam" id="PF16729"/>
    </source>
</evidence>
<feature type="compositionally biased region" description="Basic and acidic residues" evidence="2">
    <location>
        <begin position="117"/>
        <end position="131"/>
    </location>
</feature>
<dbReference type="EMBL" id="RZNZ01000002">
    <property type="protein sequence ID" value="KAA8821917.1"/>
    <property type="molecule type" value="Genomic_DNA"/>
</dbReference>
<keyword evidence="3" id="KW-0812">Transmembrane</keyword>
<evidence type="ECO:0000256" key="3">
    <source>
        <dbReference type="SAM" id="Phobius"/>
    </source>
</evidence>
<sequence length="649" mass="70352">MPPNSPRTCTPWPLPYPIRSQIRFTHRSESLTRPGPCPIRPVHYTRRKSSRTDFTTDPTGVPTPRAVHWTYGGRSSAKDGKGAHMGLFSDDGRDLNHDGYVSPFDADETQAYVDPSKSLDREHTDQERESPKPSTPQSAQPQRPSQTRQTEQSGQSRQSGQSGNHPYAPNPATRVDRSSTNQTSGQTSDQASSQASGQPSGRHAQPQQQTGRKSNLFATIALLSAIAAMVIPAVGSVDQTDFDRTQFMEIAPVATAVIALIAIAIYVRDRRRGGLVRAILALLCAAGLMSGYIETEPGTINVRNPLSGKHLSIPGIGSMTWDGDSQSSARQTRDTVIHDDQVELNGDDGVSGTFRIVSATRGPIDTFDRKPTVIVTYAWTNTGSASAFFQNLCSAGAFQHGVALDQTYLYPEHGDAGVPESYDRESWMVAVEPGATKNVTLVYSLADEQTPVEVWIGDYRFDDAVVRRFPVAGTVSSSANVPPTELAAERADDPIRSDATATDEDRAGMTTFETVWGDLHATILDAHRGAPSVGGAIRPMVVVRVAWINDLGRPTTFFYHFDLKASIRDVELTEGYADTSKEPDPQYDMYSTLRGIKPGILHTATIAFEAPDGMDADSIQDVQVTLTGSSSTDEKTISATLPIAQKVQS</sequence>
<evidence type="ECO:0000256" key="2">
    <source>
        <dbReference type="SAM" id="MobiDB-lite"/>
    </source>
</evidence>
<feature type="compositionally biased region" description="Low complexity" evidence="2">
    <location>
        <begin position="182"/>
        <end position="198"/>
    </location>
</feature>
<keyword evidence="3" id="KW-0472">Membrane</keyword>
<feature type="transmembrane region" description="Helical" evidence="3">
    <location>
        <begin position="274"/>
        <end position="293"/>
    </location>
</feature>
<keyword evidence="8" id="KW-1185">Reference proteome</keyword>
<feature type="region of interest" description="Disordered" evidence="2">
    <location>
        <begin position="26"/>
        <end position="212"/>
    </location>
</feature>
<feature type="compositionally biased region" description="Polar residues" evidence="2">
    <location>
        <begin position="135"/>
        <end position="144"/>
    </location>
</feature>
<organism evidence="6 7">
    <name type="scientific">Bifidobacterium vespertilionis</name>
    <dbReference type="NCBI Taxonomy" id="2562524"/>
    <lineage>
        <taxon>Bacteria</taxon>
        <taxon>Bacillati</taxon>
        <taxon>Actinomycetota</taxon>
        <taxon>Actinomycetes</taxon>
        <taxon>Bifidobacteriales</taxon>
        <taxon>Bifidobacteriaceae</taxon>
        <taxon>Bifidobacterium</taxon>
    </lineage>
</organism>
<accession>A0A5J5E314</accession>
<dbReference type="InterPro" id="IPR029050">
    <property type="entry name" value="Immunoprotect_excell_Ig-like"/>
</dbReference>
<feature type="transmembrane region" description="Helical" evidence="3">
    <location>
        <begin position="216"/>
        <end position="235"/>
    </location>
</feature>
<comment type="caution">
    <text evidence="6">The sequence shown here is derived from an EMBL/GenBank/DDBJ whole genome shotgun (WGS) entry which is preliminary data.</text>
</comment>
<evidence type="ECO:0000313" key="8">
    <source>
        <dbReference type="Proteomes" id="UP000374630"/>
    </source>
</evidence>
<gene>
    <name evidence="6" type="ORF">EM848_06325</name>
    <name evidence="5" type="ORF">EMO90_01465</name>
</gene>
<dbReference type="Pfam" id="PF16729">
    <property type="entry name" value="DUF5067"/>
    <property type="match status" value="1"/>
</dbReference>
<dbReference type="EMBL" id="RZOA01000010">
    <property type="protein sequence ID" value="KAA8823292.1"/>
    <property type="molecule type" value="Genomic_DNA"/>
</dbReference>
<keyword evidence="1" id="KW-0732">Signal</keyword>
<dbReference type="Gene3D" id="2.60.40.1240">
    <property type="match status" value="1"/>
</dbReference>
<proteinExistence type="predicted"/>
<protein>
    <submittedName>
        <fullName evidence="6">DUF5067 domain-containing protein</fullName>
    </submittedName>
</protein>
<evidence type="ECO:0000256" key="1">
    <source>
        <dbReference type="ARBA" id="ARBA00022729"/>
    </source>
</evidence>
<dbReference type="OrthoDB" id="3240463at2"/>
<reference evidence="7 8" key="1">
    <citation type="journal article" date="2019" name="Syst. Appl. Microbiol.">
        <title>Characterization of Bifidobacterium species in feaces of the Egyptian fruit bat: Description of B. vespertilionis sp. nov. and B. rousetti sp. nov.</title>
        <authorList>
            <person name="Modesto M."/>
            <person name="Satti M."/>
            <person name="Watanabe K."/>
            <person name="Puglisi E."/>
            <person name="Morelli L."/>
            <person name="Huang C.-H."/>
            <person name="Liou J.-S."/>
            <person name="Miyashita M."/>
            <person name="Tamura T."/>
            <person name="Saito S."/>
            <person name="Mori K."/>
            <person name="Huang L."/>
            <person name="Sciavilla P."/>
            <person name="Sandri C."/>
            <person name="Spiezio C."/>
            <person name="Vitali F."/>
            <person name="Cavalieri D."/>
            <person name="Perpetuini G."/>
            <person name="Tofalo R."/>
            <person name="Bonetti A."/>
            <person name="Arita M."/>
            <person name="Mattarelli P."/>
        </authorList>
    </citation>
    <scope>NUCLEOTIDE SEQUENCE [LARGE SCALE GENOMIC DNA]</scope>
    <source>
        <strain evidence="5 8">RST16</strain>
        <strain evidence="6 7">RST8</strain>
    </source>
</reference>
<keyword evidence="3" id="KW-1133">Transmembrane helix</keyword>
<feature type="domain" description="DUF5067" evidence="4">
    <location>
        <begin position="352"/>
        <end position="454"/>
    </location>
</feature>